<dbReference type="RefSeq" id="WP_055225207.1">
    <property type="nucleotide sequence ID" value="NZ_CYYW01000050.1"/>
</dbReference>
<dbReference type="EMBL" id="CYYW01000050">
    <property type="protein sequence ID" value="CUO78010.1"/>
    <property type="molecule type" value="Genomic_DNA"/>
</dbReference>
<name>A0A174HY82_9FIRM</name>
<protein>
    <recommendedName>
        <fullName evidence="3">Bacteriophage abortive infection AbiH</fullName>
    </recommendedName>
</protein>
<evidence type="ECO:0000313" key="2">
    <source>
        <dbReference type="Proteomes" id="UP000095384"/>
    </source>
</evidence>
<dbReference type="InterPro" id="IPR025935">
    <property type="entry name" value="AbiH"/>
</dbReference>
<sequence length="381" mass="44847">MGKQQIMTLVGNGFDISVLKKYGKGVTTSYQTFYSFFKFINGEDCNNFFIEQMKEAKDKDEPDWSDFEALLAKNIENITSKDSEKIKQLNNDLKEIQHCFARFLNEVVDSDIINKLSNATSVDIDCGKWGEITYPERSYTCFLGDLSCEQYKKCKFHNRIDHGEQLKYIFIDFNYTSLLDNYLYLDKDIFSPEPYYTSDNNINFITNPKEYDGHCTIEMRRSFLNASCKMLPVDIYHPHGYQDIPKSLLFGTESLECDKVKDERRTFIKSYWARDEERYADKFKETSLFIVYGCSLGSSDSWWWNKIYERLLDEDFAELFIYNYENLNRDSVIKKFMNGCGKESMTSDEYDKIAEHIFIIDFGDNNDDIVFLQLPELPSDY</sequence>
<dbReference type="Proteomes" id="UP000095384">
    <property type="component" value="Unassembled WGS sequence"/>
</dbReference>
<reference evidence="1 2" key="1">
    <citation type="submission" date="2015-09" db="EMBL/GenBank/DDBJ databases">
        <authorList>
            <consortium name="Pathogen Informatics"/>
        </authorList>
    </citation>
    <scope>NUCLEOTIDE SEQUENCE [LARGE SCALE GENOMIC DNA]</scope>
    <source>
        <strain evidence="1 2">2789STDY5608860</strain>
    </source>
</reference>
<organism evidence="1 2">
    <name type="scientific">Agathobacter rectalis</name>
    <dbReference type="NCBI Taxonomy" id="39491"/>
    <lineage>
        <taxon>Bacteria</taxon>
        <taxon>Bacillati</taxon>
        <taxon>Bacillota</taxon>
        <taxon>Clostridia</taxon>
        <taxon>Lachnospirales</taxon>
        <taxon>Lachnospiraceae</taxon>
        <taxon>Agathobacter</taxon>
    </lineage>
</organism>
<dbReference type="Pfam" id="PF14253">
    <property type="entry name" value="AbiH"/>
    <property type="match status" value="1"/>
</dbReference>
<dbReference type="AlphaFoldDB" id="A0A174HY82"/>
<accession>A0A174HY82</accession>
<proteinExistence type="predicted"/>
<gene>
    <name evidence="1" type="ORF">ERS852417_03079</name>
</gene>
<evidence type="ECO:0008006" key="3">
    <source>
        <dbReference type="Google" id="ProtNLM"/>
    </source>
</evidence>
<evidence type="ECO:0000313" key="1">
    <source>
        <dbReference type="EMBL" id="CUO78010.1"/>
    </source>
</evidence>